<keyword evidence="2" id="KW-0378">Hydrolase</keyword>
<reference evidence="2 3" key="1">
    <citation type="submission" date="2020-09" db="EMBL/GenBank/DDBJ databases">
        <title>Echinicola sp. CAU 1574 isolated from sand of Sido Beach.</title>
        <authorList>
            <person name="Kim W."/>
        </authorList>
    </citation>
    <scope>NUCLEOTIDE SEQUENCE [LARGE SCALE GENOMIC DNA]</scope>
    <source>
        <strain evidence="2 3">CAU 1574</strain>
    </source>
</reference>
<accession>A0ABR9AHA5</accession>
<evidence type="ECO:0000313" key="3">
    <source>
        <dbReference type="Proteomes" id="UP000647133"/>
    </source>
</evidence>
<dbReference type="Proteomes" id="UP000647133">
    <property type="component" value="Unassembled WGS sequence"/>
</dbReference>
<dbReference type="RefSeq" id="WP_192008992.1">
    <property type="nucleotide sequence ID" value="NZ_JACYTQ010000002.1"/>
</dbReference>
<name>A0ABR9AHA5_9BACT</name>
<proteinExistence type="predicted"/>
<dbReference type="InterPro" id="IPR002711">
    <property type="entry name" value="HNH"/>
</dbReference>
<dbReference type="EMBL" id="JACYTQ010000002">
    <property type="protein sequence ID" value="MBD8488095.1"/>
    <property type="molecule type" value="Genomic_DNA"/>
</dbReference>
<keyword evidence="2" id="KW-0540">Nuclease</keyword>
<dbReference type="GO" id="GO:0004519">
    <property type="term" value="F:endonuclease activity"/>
    <property type="evidence" value="ECO:0007669"/>
    <property type="project" value="UniProtKB-KW"/>
</dbReference>
<feature type="domain" description="HNH" evidence="1">
    <location>
        <begin position="159"/>
        <end position="214"/>
    </location>
</feature>
<keyword evidence="3" id="KW-1185">Reference proteome</keyword>
<keyword evidence="2" id="KW-0255">Endonuclease</keyword>
<sequence length="240" mass="27679">MDDNLESKFNDKAFEIYEAAKKYCGYNATRFLQKIRKDGGLKAAKSWLDPKAINKPPTKGFITLVNEGRLDISLEALVLREPWRELFTPEELCVASQRLKEYGYHNTELITHSSDQNIPEELTENSIYAEGSSKRILVNSYERNSGARKSCLKHHGYSCIVCEFNFEDNYGSDFKDFIHVHHLRPIASIGKEYQLDPVRDLIPVCPNCHAIMHRRNPPYTVYEVKKMIKSKKKKSSKSTN</sequence>
<dbReference type="Pfam" id="PF01844">
    <property type="entry name" value="HNH"/>
    <property type="match status" value="1"/>
</dbReference>
<gene>
    <name evidence="2" type="ORF">IFO69_04985</name>
</gene>
<protein>
    <submittedName>
        <fullName evidence="2">HNH endonuclease</fullName>
    </submittedName>
</protein>
<comment type="caution">
    <text evidence="2">The sequence shown here is derived from an EMBL/GenBank/DDBJ whole genome shotgun (WGS) entry which is preliminary data.</text>
</comment>
<evidence type="ECO:0000259" key="1">
    <source>
        <dbReference type="Pfam" id="PF01844"/>
    </source>
</evidence>
<evidence type="ECO:0000313" key="2">
    <source>
        <dbReference type="EMBL" id="MBD8488095.1"/>
    </source>
</evidence>
<dbReference type="InterPro" id="IPR003615">
    <property type="entry name" value="HNH_nuc"/>
</dbReference>
<dbReference type="Gene3D" id="1.10.30.50">
    <property type="match status" value="1"/>
</dbReference>
<dbReference type="CDD" id="cd00085">
    <property type="entry name" value="HNHc"/>
    <property type="match status" value="1"/>
</dbReference>
<organism evidence="2 3">
    <name type="scientific">Echinicola arenosa</name>
    <dbReference type="NCBI Taxonomy" id="2774144"/>
    <lineage>
        <taxon>Bacteria</taxon>
        <taxon>Pseudomonadati</taxon>
        <taxon>Bacteroidota</taxon>
        <taxon>Cytophagia</taxon>
        <taxon>Cytophagales</taxon>
        <taxon>Cyclobacteriaceae</taxon>
        <taxon>Echinicola</taxon>
    </lineage>
</organism>